<feature type="domain" description="N-acetyltransferase" evidence="4">
    <location>
        <begin position="27"/>
        <end position="188"/>
    </location>
</feature>
<name>A0ABT6B3J7_9BURK</name>
<evidence type="ECO:0000256" key="1">
    <source>
        <dbReference type="ARBA" id="ARBA00022679"/>
    </source>
</evidence>
<keyword evidence="6" id="KW-1185">Reference proteome</keyword>
<feature type="compositionally biased region" description="Low complexity" evidence="3">
    <location>
        <begin position="10"/>
        <end position="25"/>
    </location>
</feature>
<evidence type="ECO:0000259" key="4">
    <source>
        <dbReference type="PROSITE" id="PS51186"/>
    </source>
</evidence>
<evidence type="ECO:0000256" key="2">
    <source>
        <dbReference type="ARBA" id="ARBA00023315"/>
    </source>
</evidence>
<dbReference type="InterPro" id="IPR016181">
    <property type="entry name" value="Acyl_CoA_acyltransferase"/>
</dbReference>
<dbReference type="CDD" id="cd04301">
    <property type="entry name" value="NAT_SF"/>
    <property type="match status" value="1"/>
</dbReference>
<keyword evidence="1" id="KW-0808">Transferase</keyword>
<dbReference type="RefSeq" id="WP_276269133.1">
    <property type="nucleotide sequence ID" value="NZ_JARJLM010000681.1"/>
</dbReference>
<protein>
    <submittedName>
        <fullName evidence="5">GNAT family N-acetyltransferase</fullName>
    </submittedName>
</protein>
<feature type="region of interest" description="Disordered" evidence="3">
    <location>
        <begin position="1"/>
        <end position="28"/>
    </location>
</feature>
<dbReference type="Proteomes" id="UP001216674">
    <property type="component" value="Unassembled WGS sequence"/>
</dbReference>
<dbReference type="PANTHER" id="PTHR43877">
    <property type="entry name" value="AMINOALKYLPHOSPHONATE N-ACETYLTRANSFERASE-RELATED-RELATED"/>
    <property type="match status" value="1"/>
</dbReference>
<evidence type="ECO:0000256" key="3">
    <source>
        <dbReference type="SAM" id="MobiDB-lite"/>
    </source>
</evidence>
<accession>A0ABT6B3J7</accession>
<organism evidence="5 6">
    <name type="scientific">Cupriavidus basilensis</name>
    <dbReference type="NCBI Taxonomy" id="68895"/>
    <lineage>
        <taxon>Bacteria</taxon>
        <taxon>Pseudomonadati</taxon>
        <taxon>Pseudomonadota</taxon>
        <taxon>Betaproteobacteria</taxon>
        <taxon>Burkholderiales</taxon>
        <taxon>Burkholderiaceae</taxon>
        <taxon>Cupriavidus</taxon>
    </lineage>
</organism>
<proteinExistence type="predicted"/>
<dbReference type="EMBL" id="JARJLM010000681">
    <property type="protein sequence ID" value="MDF3839431.1"/>
    <property type="molecule type" value="Genomic_DNA"/>
</dbReference>
<gene>
    <name evidence="5" type="ORF">P3W85_41820</name>
</gene>
<dbReference type="SUPFAM" id="SSF55729">
    <property type="entry name" value="Acyl-CoA N-acyltransferases (Nat)"/>
    <property type="match status" value="1"/>
</dbReference>
<dbReference type="Gene3D" id="3.40.630.30">
    <property type="match status" value="1"/>
</dbReference>
<evidence type="ECO:0000313" key="5">
    <source>
        <dbReference type="EMBL" id="MDF3839431.1"/>
    </source>
</evidence>
<dbReference type="InterPro" id="IPR000182">
    <property type="entry name" value="GNAT_dom"/>
</dbReference>
<dbReference type="PANTHER" id="PTHR43877:SF1">
    <property type="entry name" value="ACETYLTRANSFERASE"/>
    <property type="match status" value="1"/>
</dbReference>
<dbReference type="PROSITE" id="PS51186">
    <property type="entry name" value="GNAT"/>
    <property type="match status" value="1"/>
</dbReference>
<dbReference type="Pfam" id="PF00583">
    <property type="entry name" value="Acetyltransf_1"/>
    <property type="match status" value="1"/>
</dbReference>
<dbReference type="InterPro" id="IPR050832">
    <property type="entry name" value="Bact_Acetyltransf"/>
</dbReference>
<sequence>MENHRDTIESTSATSSRSTAKAHSSPLRIEQARVDDAQAVASVLQEAAQWLAGTGRPLWTPSDVSHERVLRDTVAGNYFAARDGGDVVGVMRFDLEDPYFWPEIEAGTSAFVHKLAVRRSWAGKGVSTALLAFARERARGLERGHLRLDCVADRQALRTLYERFGFALHSYLEKGALSFARYELAVTD</sequence>
<evidence type="ECO:0000313" key="6">
    <source>
        <dbReference type="Proteomes" id="UP001216674"/>
    </source>
</evidence>
<comment type="caution">
    <text evidence="5">The sequence shown here is derived from an EMBL/GenBank/DDBJ whole genome shotgun (WGS) entry which is preliminary data.</text>
</comment>
<keyword evidence="2" id="KW-0012">Acyltransferase</keyword>
<reference evidence="5 6" key="1">
    <citation type="submission" date="2023-03" db="EMBL/GenBank/DDBJ databases">
        <title>Draft assemblies of triclosan tolerant bacteria isolated from returned activated sludge.</title>
        <authorList>
            <person name="Van Hamelsveld S."/>
        </authorList>
    </citation>
    <scope>NUCLEOTIDE SEQUENCE [LARGE SCALE GENOMIC DNA]</scope>
    <source>
        <strain evidence="5 6">GW210010_S58</strain>
    </source>
</reference>